<dbReference type="Proteomes" id="UP000054342">
    <property type="component" value="Unassembled WGS sequence"/>
</dbReference>
<organism evidence="1 2">
    <name type="scientific">Exophiala xenobiotica</name>
    <dbReference type="NCBI Taxonomy" id="348802"/>
    <lineage>
        <taxon>Eukaryota</taxon>
        <taxon>Fungi</taxon>
        <taxon>Dikarya</taxon>
        <taxon>Ascomycota</taxon>
        <taxon>Pezizomycotina</taxon>
        <taxon>Eurotiomycetes</taxon>
        <taxon>Chaetothyriomycetidae</taxon>
        <taxon>Chaetothyriales</taxon>
        <taxon>Herpotrichiellaceae</taxon>
        <taxon>Exophiala</taxon>
    </lineage>
</organism>
<dbReference type="RefSeq" id="XP_013314640.1">
    <property type="nucleotide sequence ID" value="XM_013459186.1"/>
</dbReference>
<evidence type="ECO:0000313" key="2">
    <source>
        <dbReference type="Proteomes" id="UP000054342"/>
    </source>
</evidence>
<dbReference type="EMBL" id="KN847320">
    <property type="protein sequence ID" value="KIW54056.1"/>
    <property type="molecule type" value="Genomic_DNA"/>
</dbReference>
<dbReference type="GeneID" id="25328355"/>
<protein>
    <submittedName>
        <fullName evidence="1">Uncharacterized protein</fullName>
    </submittedName>
</protein>
<sequence>MCLAGQCDHLGSNGVRAMHTRVRDSVPWTSWTTAWHSTYTRTSRAPGISDAASSRLKSDTLKLVFGVTIQGHSRLTMTGTHPISGVRKWMQVVGGSHSSHGLALS</sequence>
<name>A0A0D2BNB4_9EURO</name>
<dbReference type="HOGENOM" id="CLU_2236623_0_0_1"/>
<dbReference type="AlphaFoldDB" id="A0A0D2BNB4"/>
<proteinExistence type="predicted"/>
<gene>
    <name evidence="1" type="ORF">PV05_06447</name>
</gene>
<reference evidence="1 2" key="1">
    <citation type="submission" date="2015-01" db="EMBL/GenBank/DDBJ databases">
        <title>The Genome Sequence of Exophiala xenobiotica CBS118157.</title>
        <authorList>
            <consortium name="The Broad Institute Genomics Platform"/>
            <person name="Cuomo C."/>
            <person name="de Hoog S."/>
            <person name="Gorbushina A."/>
            <person name="Stielow B."/>
            <person name="Teixiera M."/>
            <person name="Abouelleil A."/>
            <person name="Chapman S.B."/>
            <person name="Priest M."/>
            <person name="Young S.K."/>
            <person name="Wortman J."/>
            <person name="Nusbaum C."/>
            <person name="Birren B."/>
        </authorList>
    </citation>
    <scope>NUCLEOTIDE SEQUENCE [LARGE SCALE GENOMIC DNA]</scope>
    <source>
        <strain evidence="1 2">CBS 118157</strain>
    </source>
</reference>
<accession>A0A0D2BNB4</accession>
<evidence type="ECO:0000313" key="1">
    <source>
        <dbReference type="EMBL" id="KIW54056.1"/>
    </source>
</evidence>
<keyword evidence="2" id="KW-1185">Reference proteome</keyword>